<dbReference type="EMBL" id="JASNQZ010000014">
    <property type="protein sequence ID" value="KAL0948419.1"/>
    <property type="molecule type" value="Genomic_DNA"/>
</dbReference>
<protein>
    <recommendedName>
        <fullName evidence="4">Secreted protein</fullName>
    </recommendedName>
</protein>
<organism evidence="2 3">
    <name type="scientific">Hohenbuehelia grisea</name>
    <dbReference type="NCBI Taxonomy" id="104357"/>
    <lineage>
        <taxon>Eukaryota</taxon>
        <taxon>Fungi</taxon>
        <taxon>Dikarya</taxon>
        <taxon>Basidiomycota</taxon>
        <taxon>Agaricomycotina</taxon>
        <taxon>Agaricomycetes</taxon>
        <taxon>Agaricomycetidae</taxon>
        <taxon>Agaricales</taxon>
        <taxon>Pleurotineae</taxon>
        <taxon>Pleurotaceae</taxon>
        <taxon>Hohenbuehelia</taxon>
    </lineage>
</organism>
<feature type="chain" id="PRO_5045680960" description="Secreted protein" evidence="1">
    <location>
        <begin position="21"/>
        <end position="101"/>
    </location>
</feature>
<gene>
    <name evidence="2" type="ORF">HGRIS_011000</name>
</gene>
<reference evidence="3" key="1">
    <citation type="submission" date="2024-06" db="EMBL/GenBank/DDBJ databases">
        <title>Multi-omics analyses provide insights into the biosynthesis of the anticancer antibiotic pleurotin in Hohenbuehelia grisea.</title>
        <authorList>
            <person name="Weaver J.A."/>
            <person name="Alberti F."/>
        </authorList>
    </citation>
    <scope>NUCLEOTIDE SEQUENCE [LARGE SCALE GENOMIC DNA]</scope>
    <source>
        <strain evidence="3">T-177</strain>
    </source>
</reference>
<dbReference type="Proteomes" id="UP001556367">
    <property type="component" value="Unassembled WGS sequence"/>
</dbReference>
<sequence length="101" mass="10684">MKLTQSLFLLLTPLIVHVQASPMGGPSEPRVLPVLALAGFAPDSGLLARALPQCSMTKCGGDPPRNTVCCGGWGCIRKIGTCYRLPSFPREVEESVDGTEA</sequence>
<keyword evidence="1" id="KW-0732">Signal</keyword>
<comment type="caution">
    <text evidence="2">The sequence shown here is derived from an EMBL/GenBank/DDBJ whole genome shotgun (WGS) entry which is preliminary data.</text>
</comment>
<accession>A0ABR3IYM2</accession>
<feature type="signal peptide" evidence="1">
    <location>
        <begin position="1"/>
        <end position="20"/>
    </location>
</feature>
<keyword evidence="3" id="KW-1185">Reference proteome</keyword>
<evidence type="ECO:0000256" key="1">
    <source>
        <dbReference type="SAM" id="SignalP"/>
    </source>
</evidence>
<evidence type="ECO:0008006" key="4">
    <source>
        <dbReference type="Google" id="ProtNLM"/>
    </source>
</evidence>
<proteinExistence type="predicted"/>
<evidence type="ECO:0000313" key="3">
    <source>
        <dbReference type="Proteomes" id="UP001556367"/>
    </source>
</evidence>
<evidence type="ECO:0000313" key="2">
    <source>
        <dbReference type="EMBL" id="KAL0948419.1"/>
    </source>
</evidence>
<name>A0ABR3IYM2_9AGAR</name>